<keyword evidence="4" id="KW-1185">Reference proteome</keyword>
<sequence>MKLPSTILAIFLCLFFFRASSQDIQLTKKARHALEQVDSNAIKKDITYLADDKLKGRLPGEPGYQMAIDYVVDQFKKIGLSPAGESGGYTQKLILRKATINYQSTVVLLKDKSGNMDSLLPGKDIFIAPHALQQSVAVEAPLVFAGYGLDIPGKYSDYDGLDVKGKIVVVIGGTPSVLALPSTLDAHFANIGSKVNIAVSKGAIGLLVVYLRAGVPPSTGTITVAMDPEKTVAYSRGSNSELRVVGRLPRAVLQRLFMNSERNFTQTIADIGQAKASSFAFTNSVSVQYASSFTDIESYNLVGKIDGGDVRLKSEYVVHTAHLDHVGVGRIVKGDSIYNGAHDNASGVASLLEIARTYKRMGSKPRRSILIVMVTGEEMGLLGSAYFAGHPTVPKRQIVADVNTDMPTLIFPLLSIAPLGAAHSSLQKDVAFAAHELGIEVQEDPMPEEVRFIRSDQYSFVLQGIPALHVKYGTKGSSPGLDIVALTKKWRDENYHKPSDEVGSRFDYPAARKYVQLNFLISYSVAQTTARPTWNAGDYFEVLGK</sequence>
<evidence type="ECO:0000313" key="3">
    <source>
        <dbReference type="EMBL" id="MBT1707283.1"/>
    </source>
</evidence>
<evidence type="ECO:0000256" key="1">
    <source>
        <dbReference type="SAM" id="SignalP"/>
    </source>
</evidence>
<dbReference type="InterPro" id="IPR046450">
    <property type="entry name" value="PA_dom_sf"/>
</dbReference>
<feature type="domain" description="Peptidase M28" evidence="2">
    <location>
        <begin position="300"/>
        <end position="512"/>
    </location>
</feature>
<dbReference type="InterPro" id="IPR007484">
    <property type="entry name" value="Peptidase_M28"/>
</dbReference>
<organism evidence="3 4">
    <name type="scientific">Dawidia cretensis</name>
    <dbReference type="NCBI Taxonomy" id="2782350"/>
    <lineage>
        <taxon>Bacteria</taxon>
        <taxon>Pseudomonadati</taxon>
        <taxon>Bacteroidota</taxon>
        <taxon>Cytophagia</taxon>
        <taxon>Cytophagales</taxon>
        <taxon>Chryseotaleaceae</taxon>
        <taxon>Dawidia</taxon>
    </lineage>
</organism>
<dbReference type="InterPro" id="IPR045175">
    <property type="entry name" value="M28_fam"/>
</dbReference>
<dbReference type="SUPFAM" id="SSF52025">
    <property type="entry name" value="PA domain"/>
    <property type="match status" value="1"/>
</dbReference>
<dbReference type="GO" id="GO:0006508">
    <property type="term" value="P:proteolysis"/>
    <property type="evidence" value="ECO:0007669"/>
    <property type="project" value="InterPro"/>
</dbReference>
<comment type="caution">
    <text evidence="3">The sequence shown here is derived from an EMBL/GenBank/DDBJ whole genome shotgun (WGS) entry which is preliminary data.</text>
</comment>
<dbReference type="RefSeq" id="WP_254082857.1">
    <property type="nucleotide sequence ID" value="NZ_JAHESE010000001.1"/>
</dbReference>
<feature type="signal peptide" evidence="1">
    <location>
        <begin position="1"/>
        <end position="21"/>
    </location>
</feature>
<dbReference type="EMBL" id="JAHESE010000001">
    <property type="protein sequence ID" value="MBT1707283.1"/>
    <property type="molecule type" value="Genomic_DNA"/>
</dbReference>
<dbReference type="Pfam" id="PF04389">
    <property type="entry name" value="Peptidase_M28"/>
    <property type="match status" value="1"/>
</dbReference>
<dbReference type="PANTHER" id="PTHR12147:SF26">
    <property type="entry name" value="PEPTIDASE M28 DOMAIN-CONTAINING PROTEIN"/>
    <property type="match status" value="1"/>
</dbReference>
<dbReference type="GO" id="GO:0008235">
    <property type="term" value="F:metalloexopeptidase activity"/>
    <property type="evidence" value="ECO:0007669"/>
    <property type="project" value="InterPro"/>
</dbReference>
<name>A0AAP2DW20_9BACT</name>
<proteinExistence type="predicted"/>
<accession>A0AAP2DW20</accession>
<gene>
    <name evidence="3" type="ORF">KK062_03575</name>
</gene>
<dbReference type="SUPFAM" id="SSF53187">
    <property type="entry name" value="Zn-dependent exopeptidases"/>
    <property type="match status" value="1"/>
</dbReference>
<evidence type="ECO:0000313" key="4">
    <source>
        <dbReference type="Proteomes" id="UP001319080"/>
    </source>
</evidence>
<feature type="chain" id="PRO_5042830692" evidence="1">
    <location>
        <begin position="22"/>
        <end position="545"/>
    </location>
</feature>
<dbReference type="Gene3D" id="3.40.630.10">
    <property type="entry name" value="Zn peptidases"/>
    <property type="match status" value="2"/>
</dbReference>
<keyword evidence="1" id="KW-0732">Signal</keyword>
<dbReference type="AlphaFoldDB" id="A0AAP2DW20"/>
<dbReference type="Gene3D" id="3.50.30.30">
    <property type="match status" value="1"/>
</dbReference>
<protein>
    <submittedName>
        <fullName evidence="3">M20/M25/M40 family metallo-hydrolase</fullName>
    </submittedName>
</protein>
<evidence type="ECO:0000259" key="2">
    <source>
        <dbReference type="Pfam" id="PF04389"/>
    </source>
</evidence>
<dbReference type="Proteomes" id="UP001319080">
    <property type="component" value="Unassembled WGS sequence"/>
</dbReference>
<reference evidence="3 4" key="1">
    <citation type="submission" date="2021-05" db="EMBL/GenBank/DDBJ databases">
        <title>A Polyphasic approach of four new species of the genus Ohtaekwangia: Ohtaekwangia histidinii sp. nov., Ohtaekwangia cretensis sp. nov., Ohtaekwangia indiensis sp. nov., Ohtaekwangia reichenbachii sp. nov. from diverse environment.</title>
        <authorList>
            <person name="Octaviana S."/>
        </authorList>
    </citation>
    <scope>NUCLEOTIDE SEQUENCE [LARGE SCALE GENOMIC DNA]</scope>
    <source>
        <strain evidence="3 4">PWU5</strain>
    </source>
</reference>
<dbReference type="PANTHER" id="PTHR12147">
    <property type="entry name" value="METALLOPEPTIDASE M28 FAMILY MEMBER"/>
    <property type="match status" value="1"/>
</dbReference>